<keyword evidence="1" id="KW-0812">Transmembrane</keyword>
<dbReference type="Proteomes" id="UP000770015">
    <property type="component" value="Unassembled WGS sequence"/>
</dbReference>
<evidence type="ECO:0000313" key="3">
    <source>
        <dbReference type="Proteomes" id="UP000770015"/>
    </source>
</evidence>
<sequence length="81" mass="8963">MVVFIVLIWRLDGQPYFEGSLDAWRNATDILATVFPILFAAIASRLLVAAAHWRLERGAPMGILETLMGSRTVGSTIITLF</sequence>
<evidence type="ECO:0000256" key="1">
    <source>
        <dbReference type="SAM" id="Phobius"/>
    </source>
</evidence>
<gene>
    <name evidence="2" type="ORF">F5X68DRAFT_206602</name>
</gene>
<name>A0A9P8VEA8_9PEZI</name>
<accession>A0A9P8VEA8</accession>
<feature type="transmembrane region" description="Helical" evidence="1">
    <location>
        <begin position="29"/>
        <end position="48"/>
    </location>
</feature>
<organism evidence="2 3">
    <name type="scientific">Plectosphaerella plurivora</name>
    <dbReference type="NCBI Taxonomy" id="936078"/>
    <lineage>
        <taxon>Eukaryota</taxon>
        <taxon>Fungi</taxon>
        <taxon>Dikarya</taxon>
        <taxon>Ascomycota</taxon>
        <taxon>Pezizomycotina</taxon>
        <taxon>Sordariomycetes</taxon>
        <taxon>Hypocreomycetidae</taxon>
        <taxon>Glomerellales</taxon>
        <taxon>Plectosphaerellaceae</taxon>
        <taxon>Plectosphaerella</taxon>
    </lineage>
</organism>
<evidence type="ECO:0000313" key="2">
    <source>
        <dbReference type="EMBL" id="KAH6687962.1"/>
    </source>
</evidence>
<comment type="caution">
    <text evidence="2">The sequence shown here is derived from an EMBL/GenBank/DDBJ whole genome shotgun (WGS) entry which is preliminary data.</text>
</comment>
<reference evidence="2" key="1">
    <citation type="journal article" date="2021" name="Nat. Commun.">
        <title>Genetic determinants of endophytism in the Arabidopsis root mycobiome.</title>
        <authorList>
            <person name="Mesny F."/>
            <person name="Miyauchi S."/>
            <person name="Thiergart T."/>
            <person name="Pickel B."/>
            <person name="Atanasova L."/>
            <person name="Karlsson M."/>
            <person name="Huettel B."/>
            <person name="Barry K.W."/>
            <person name="Haridas S."/>
            <person name="Chen C."/>
            <person name="Bauer D."/>
            <person name="Andreopoulos W."/>
            <person name="Pangilinan J."/>
            <person name="LaButti K."/>
            <person name="Riley R."/>
            <person name="Lipzen A."/>
            <person name="Clum A."/>
            <person name="Drula E."/>
            <person name="Henrissat B."/>
            <person name="Kohler A."/>
            <person name="Grigoriev I.V."/>
            <person name="Martin F.M."/>
            <person name="Hacquard S."/>
        </authorList>
    </citation>
    <scope>NUCLEOTIDE SEQUENCE</scope>
    <source>
        <strain evidence="2">MPI-SDFR-AT-0117</strain>
    </source>
</reference>
<keyword evidence="3" id="KW-1185">Reference proteome</keyword>
<keyword evidence="1" id="KW-0472">Membrane</keyword>
<protein>
    <submittedName>
        <fullName evidence="2">Uncharacterized protein</fullName>
    </submittedName>
</protein>
<dbReference type="EMBL" id="JAGSXJ010000010">
    <property type="protein sequence ID" value="KAH6687962.1"/>
    <property type="molecule type" value="Genomic_DNA"/>
</dbReference>
<keyword evidence="1" id="KW-1133">Transmembrane helix</keyword>
<dbReference type="AlphaFoldDB" id="A0A9P8VEA8"/>
<proteinExistence type="predicted"/>
<dbReference type="OrthoDB" id="3692311at2759"/>